<reference evidence="1" key="1">
    <citation type="submission" date="2019-04" db="EMBL/GenBank/DDBJ databases">
        <title>Microbes associate with the intestines of laboratory mice.</title>
        <authorList>
            <person name="Navarre W."/>
            <person name="Wong E."/>
            <person name="Huang K."/>
            <person name="Tropini C."/>
            <person name="Ng K."/>
            <person name="Yu B."/>
        </authorList>
    </citation>
    <scope>NUCLEOTIDE SEQUENCE</scope>
    <source>
        <strain evidence="1">NM01_1-7b</strain>
    </source>
</reference>
<protein>
    <submittedName>
        <fullName evidence="1">Uncharacterized protein</fullName>
    </submittedName>
</protein>
<evidence type="ECO:0000313" key="2">
    <source>
        <dbReference type="Proteomes" id="UP000304953"/>
    </source>
</evidence>
<proteinExistence type="predicted"/>
<gene>
    <name evidence="1" type="ORF">E5329_01190</name>
</gene>
<keyword evidence="2" id="KW-1185">Reference proteome</keyword>
<accession>A0AC61S1I0</accession>
<dbReference type="Proteomes" id="UP000304953">
    <property type="component" value="Unassembled WGS sequence"/>
</dbReference>
<comment type="caution">
    <text evidence="1">The sequence shown here is derived from an EMBL/GenBank/DDBJ whole genome shotgun (WGS) entry which is preliminary data.</text>
</comment>
<dbReference type="EMBL" id="SRYA01000002">
    <property type="protein sequence ID" value="TGY98054.1"/>
    <property type="molecule type" value="Genomic_DNA"/>
</dbReference>
<name>A0AC61S1I0_9FIRM</name>
<sequence length="100" mass="11232">MKKMKREEIDRIILGSFQETGDNTLSKFLDNITIVKSALEKDGIGKGRDRDFAAQLISCIMTAQTSALCTMRNVLYKILCEDREESIQPAIGGNEHEIKP</sequence>
<organism evidence="1 2">
    <name type="scientific">Petralouisia muris</name>
    <dbReference type="NCBI Taxonomy" id="3032872"/>
    <lineage>
        <taxon>Bacteria</taxon>
        <taxon>Bacillati</taxon>
        <taxon>Bacillota</taxon>
        <taxon>Clostridia</taxon>
        <taxon>Lachnospirales</taxon>
        <taxon>Lachnospiraceae</taxon>
        <taxon>Petralouisia</taxon>
    </lineage>
</organism>
<evidence type="ECO:0000313" key="1">
    <source>
        <dbReference type="EMBL" id="TGY98054.1"/>
    </source>
</evidence>